<feature type="transmembrane region" description="Helical" evidence="3">
    <location>
        <begin position="626"/>
        <end position="647"/>
    </location>
</feature>
<keyword evidence="3" id="KW-0472">Membrane</keyword>
<dbReference type="AlphaFoldDB" id="A0AAD9J465"/>
<accession>A0AAD9J465</accession>
<dbReference type="InterPro" id="IPR036259">
    <property type="entry name" value="MFS_trans_sf"/>
</dbReference>
<dbReference type="PROSITE" id="PS50850">
    <property type="entry name" value="MFS"/>
    <property type="match status" value="1"/>
</dbReference>
<sequence length="765" mass="83623">MALESQTLQNETRSPTSEENQVKVSTSIQTGDGQKKNEVVAKTETDEDEDVATGSETADVNKSSDTGSCGVGEDETASEPRPDTVNDGEGSSRGTGSEKNIDSFRELSCSKKRSKEEEVSYWDEPTPPVPPDGGYGWVIVFCGFMVNLLVDGMCYMGGMLYIELLEYFQQPKGKTQWVHTLVPAVYLLTGPFVGALVNKFGCRLITIIGSIIASTFFLISSMVPNIEMLIITYGVMIGIGFGFMYLPAVCFVSYYFDRRRAMATGIAVCGSGIGTFIFPPFMNFLLSIYGWRGSLVILAGISLNCCVFGALMRPLVASPPKPKKLKLEEPPKMKKNKKKKALEKSAEQRRSIIMQKIVEQKKRQRTISSGSLDGSVITKDNKLVKDPDLLRVILEIETQNKLLKNDGLNASYPDLSPRTRPRSETNGSKVSQSLRSSREDLTNKLAGDVSPALSVADMERKRKDMARIMYRQDIFYTASVTSIAEYRSNPDLDEYTQSVISVPVSSEDEPSGSCAPFTNILNQMFDLSLFKSVTFIVLISSAFLSFLGFFVPFMFIPDLAKMMGASGNNAALLISVLGASNTFGRLGVGWLADRPWADSLMIQNVALITGGIITAMVPLFFNYTLLAIYCSIFGTCMAMFIALRSIVTAEMMGVHKLNNAFGLTIFFQGVAGTAGSPLAGTVFDVTGSYMVSFIIAGAFIALSGVICLPLRRISVWEKSKTRIVDVEYHVVAAEDSVPKPESEDSAKVRFVDGSVTEKISANDNN</sequence>
<keyword evidence="3" id="KW-0812">Transmembrane</keyword>
<feature type="compositionally biased region" description="Basic and acidic residues" evidence="2">
    <location>
        <begin position="33"/>
        <end position="44"/>
    </location>
</feature>
<dbReference type="Pfam" id="PF07690">
    <property type="entry name" value="MFS_1"/>
    <property type="match status" value="2"/>
</dbReference>
<dbReference type="CDD" id="cd17352">
    <property type="entry name" value="MFS_MCT_SLC16"/>
    <property type="match status" value="1"/>
</dbReference>
<evidence type="ECO:0000256" key="1">
    <source>
        <dbReference type="ARBA" id="ARBA00004141"/>
    </source>
</evidence>
<dbReference type="InterPro" id="IPR011701">
    <property type="entry name" value="MFS"/>
</dbReference>
<feature type="transmembrane region" description="Helical" evidence="3">
    <location>
        <begin position="263"/>
        <end position="289"/>
    </location>
</feature>
<dbReference type="PANTHER" id="PTHR11360:SF286">
    <property type="entry name" value="GH22266P"/>
    <property type="match status" value="1"/>
</dbReference>
<feature type="transmembrane region" description="Helical" evidence="3">
    <location>
        <begin position="135"/>
        <end position="162"/>
    </location>
</feature>
<evidence type="ECO:0000313" key="5">
    <source>
        <dbReference type="EMBL" id="KAK2146307.1"/>
    </source>
</evidence>
<evidence type="ECO:0000259" key="4">
    <source>
        <dbReference type="PROSITE" id="PS50850"/>
    </source>
</evidence>
<feature type="domain" description="Major facilitator superfamily (MFS) profile" evidence="4">
    <location>
        <begin position="135"/>
        <end position="715"/>
    </location>
</feature>
<feature type="compositionally biased region" description="Polar residues" evidence="2">
    <location>
        <begin position="1"/>
        <end position="32"/>
    </location>
</feature>
<comment type="caution">
    <text evidence="5">The sequence shown here is derived from an EMBL/GenBank/DDBJ whole genome shotgun (WGS) entry which is preliminary data.</text>
</comment>
<reference evidence="5" key="1">
    <citation type="journal article" date="2023" name="Mol. Biol. Evol.">
        <title>Third-Generation Sequencing Reveals the Adaptive Role of the Epigenome in Three Deep-Sea Polychaetes.</title>
        <authorList>
            <person name="Perez M."/>
            <person name="Aroh O."/>
            <person name="Sun Y."/>
            <person name="Lan Y."/>
            <person name="Juniper S.K."/>
            <person name="Young C.R."/>
            <person name="Angers B."/>
            <person name="Qian P.Y."/>
        </authorList>
    </citation>
    <scope>NUCLEOTIDE SEQUENCE</scope>
    <source>
        <strain evidence="5">P08H-3</strain>
    </source>
</reference>
<gene>
    <name evidence="5" type="ORF">LSH36_616g00004</name>
</gene>
<feature type="region of interest" description="Disordered" evidence="2">
    <location>
        <begin position="322"/>
        <end position="347"/>
    </location>
</feature>
<feature type="transmembrane region" description="Helical" evidence="3">
    <location>
        <begin position="533"/>
        <end position="556"/>
    </location>
</feature>
<feature type="compositionally biased region" description="Polar residues" evidence="2">
    <location>
        <begin position="424"/>
        <end position="435"/>
    </location>
</feature>
<name>A0AAD9J465_9ANNE</name>
<protein>
    <recommendedName>
        <fullName evidence="4">Major facilitator superfamily (MFS) profile domain-containing protein</fullName>
    </recommendedName>
</protein>
<feature type="transmembrane region" description="Helical" evidence="3">
    <location>
        <begin position="659"/>
        <end position="683"/>
    </location>
</feature>
<feature type="transmembrane region" description="Helical" evidence="3">
    <location>
        <begin position="295"/>
        <end position="316"/>
    </location>
</feature>
<feature type="transmembrane region" description="Helical" evidence="3">
    <location>
        <begin position="230"/>
        <end position="256"/>
    </location>
</feature>
<keyword evidence="6" id="KW-1185">Reference proteome</keyword>
<feature type="compositionally biased region" description="Basic and acidic residues" evidence="2">
    <location>
        <begin position="99"/>
        <end position="109"/>
    </location>
</feature>
<dbReference type="GO" id="GO:0016020">
    <property type="term" value="C:membrane"/>
    <property type="evidence" value="ECO:0007669"/>
    <property type="project" value="UniProtKB-SubCell"/>
</dbReference>
<evidence type="ECO:0000256" key="2">
    <source>
        <dbReference type="SAM" id="MobiDB-lite"/>
    </source>
</evidence>
<keyword evidence="3" id="KW-1133">Transmembrane helix</keyword>
<feature type="transmembrane region" description="Helical" evidence="3">
    <location>
        <begin position="177"/>
        <end position="197"/>
    </location>
</feature>
<feature type="compositionally biased region" description="Polar residues" evidence="2">
    <location>
        <begin position="54"/>
        <end position="67"/>
    </location>
</feature>
<proteinExistence type="predicted"/>
<dbReference type="EMBL" id="JAODUP010000616">
    <property type="protein sequence ID" value="KAK2146307.1"/>
    <property type="molecule type" value="Genomic_DNA"/>
</dbReference>
<dbReference type="PANTHER" id="PTHR11360">
    <property type="entry name" value="MONOCARBOXYLATE TRANSPORTER"/>
    <property type="match status" value="1"/>
</dbReference>
<evidence type="ECO:0000256" key="3">
    <source>
        <dbReference type="SAM" id="Phobius"/>
    </source>
</evidence>
<feature type="transmembrane region" description="Helical" evidence="3">
    <location>
        <begin position="689"/>
        <end position="710"/>
    </location>
</feature>
<organism evidence="5 6">
    <name type="scientific">Paralvinella palmiformis</name>
    <dbReference type="NCBI Taxonomy" id="53620"/>
    <lineage>
        <taxon>Eukaryota</taxon>
        <taxon>Metazoa</taxon>
        <taxon>Spiralia</taxon>
        <taxon>Lophotrochozoa</taxon>
        <taxon>Annelida</taxon>
        <taxon>Polychaeta</taxon>
        <taxon>Sedentaria</taxon>
        <taxon>Canalipalpata</taxon>
        <taxon>Terebellida</taxon>
        <taxon>Terebelliformia</taxon>
        <taxon>Alvinellidae</taxon>
        <taxon>Paralvinella</taxon>
    </lineage>
</organism>
<dbReference type="InterPro" id="IPR020846">
    <property type="entry name" value="MFS_dom"/>
</dbReference>
<dbReference type="GO" id="GO:0008028">
    <property type="term" value="F:monocarboxylic acid transmembrane transporter activity"/>
    <property type="evidence" value="ECO:0007669"/>
    <property type="project" value="TreeGrafter"/>
</dbReference>
<feature type="region of interest" description="Disordered" evidence="2">
    <location>
        <begin position="1"/>
        <end position="109"/>
    </location>
</feature>
<dbReference type="InterPro" id="IPR050327">
    <property type="entry name" value="Proton-linked_MCT"/>
</dbReference>
<feature type="transmembrane region" description="Helical" evidence="3">
    <location>
        <begin position="568"/>
        <end position="588"/>
    </location>
</feature>
<comment type="subcellular location">
    <subcellularLocation>
        <location evidence="1">Membrane</location>
        <topology evidence="1">Multi-pass membrane protein</topology>
    </subcellularLocation>
</comment>
<dbReference type="Proteomes" id="UP001208570">
    <property type="component" value="Unassembled WGS sequence"/>
</dbReference>
<dbReference type="Gene3D" id="1.20.1250.20">
    <property type="entry name" value="MFS general substrate transporter like domains"/>
    <property type="match status" value="2"/>
</dbReference>
<feature type="transmembrane region" description="Helical" evidence="3">
    <location>
        <begin position="600"/>
        <end position="620"/>
    </location>
</feature>
<feature type="transmembrane region" description="Helical" evidence="3">
    <location>
        <begin position="204"/>
        <end position="224"/>
    </location>
</feature>
<dbReference type="SUPFAM" id="SSF103473">
    <property type="entry name" value="MFS general substrate transporter"/>
    <property type="match status" value="1"/>
</dbReference>
<feature type="region of interest" description="Disordered" evidence="2">
    <location>
        <begin position="406"/>
        <end position="441"/>
    </location>
</feature>
<evidence type="ECO:0000313" key="6">
    <source>
        <dbReference type="Proteomes" id="UP001208570"/>
    </source>
</evidence>